<proteinExistence type="predicted"/>
<protein>
    <submittedName>
        <fullName evidence="1">Uncharacterized protein</fullName>
    </submittedName>
</protein>
<reference evidence="1" key="1">
    <citation type="submission" date="2021-01" db="EMBL/GenBank/DDBJ databases">
        <title>Adiantum capillus-veneris genome.</title>
        <authorList>
            <person name="Fang Y."/>
            <person name="Liao Q."/>
        </authorList>
    </citation>
    <scope>NUCLEOTIDE SEQUENCE</scope>
    <source>
        <strain evidence="1">H3</strain>
        <tissue evidence="1">Leaf</tissue>
    </source>
</reference>
<gene>
    <name evidence="1" type="ORF">GOP47_0004354</name>
</gene>
<dbReference type="Proteomes" id="UP000886520">
    <property type="component" value="Chromosome 4"/>
</dbReference>
<name>A0A9D4V8I4_ADICA</name>
<keyword evidence="2" id="KW-1185">Reference proteome</keyword>
<dbReference type="AlphaFoldDB" id="A0A9D4V8I4"/>
<organism evidence="1 2">
    <name type="scientific">Adiantum capillus-veneris</name>
    <name type="common">Maidenhair fern</name>
    <dbReference type="NCBI Taxonomy" id="13818"/>
    <lineage>
        <taxon>Eukaryota</taxon>
        <taxon>Viridiplantae</taxon>
        <taxon>Streptophyta</taxon>
        <taxon>Embryophyta</taxon>
        <taxon>Tracheophyta</taxon>
        <taxon>Polypodiopsida</taxon>
        <taxon>Polypodiidae</taxon>
        <taxon>Polypodiales</taxon>
        <taxon>Pteridineae</taxon>
        <taxon>Pteridaceae</taxon>
        <taxon>Vittarioideae</taxon>
        <taxon>Adiantum</taxon>
    </lineage>
</organism>
<sequence length="116" mass="13322">MATLAVSVGRHTVKVCFRVVMERRRNMYGGWEDYINGWWTMMEILIKEVVLQKNVLIMWFGIWGLRGSSPRASKDWKKQGPLNTNSTRNIARSVGAFFSATNLFHPVFCFSMSAIS</sequence>
<accession>A0A9D4V8I4</accession>
<evidence type="ECO:0000313" key="2">
    <source>
        <dbReference type="Proteomes" id="UP000886520"/>
    </source>
</evidence>
<dbReference type="EMBL" id="JABFUD020000004">
    <property type="protein sequence ID" value="KAI5081171.1"/>
    <property type="molecule type" value="Genomic_DNA"/>
</dbReference>
<evidence type="ECO:0000313" key="1">
    <source>
        <dbReference type="EMBL" id="KAI5081171.1"/>
    </source>
</evidence>
<comment type="caution">
    <text evidence="1">The sequence shown here is derived from an EMBL/GenBank/DDBJ whole genome shotgun (WGS) entry which is preliminary data.</text>
</comment>